<proteinExistence type="inferred from homology"/>
<dbReference type="FunCoup" id="A0A0K0JST7">
    <property type="interactions" value="1988"/>
</dbReference>
<evidence type="ECO:0000256" key="2">
    <source>
        <dbReference type="ARBA" id="ARBA00018951"/>
    </source>
</evidence>
<dbReference type="RefSeq" id="XP_001892760.1">
    <property type="nucleotide sequence ID" value="XM_001892725.1"/>
</dbReference>
<dbReference type="GO" id="GO:0005829">
    <property type="term" value="C:cytosol"/>
    <property type="evidence" value="ECO:0007669"/>
    <property type="project" value="TreeGrafter"/>
</dbReference>
<keyword evidence="5" id="KW-1185">Reference proteome</keyword>
<dbReference type="Pfam" id="PF04176">
    <property type="entry name" value="TIP41"/>
    <property type="match status" value="1"/>
</dbReference>
<reference evidence="6" key="4">
    <citation type="submission" date="2019-12" db="UniProtKB">
        <authorList>
            <consortium name="WormBaseParasite"/>
        </authorList>
    </citation>
    <scope>IDENTIFICATION</scope>
</reference>
<reference evidence="4" key="3">
    <citation type="submission" date="2019-04" db="EMBL/GenBank/DDBJ databases">
        <authorList>
            <person name="Howe K."/>
            <person name="Paulini M."/>
            <person name="Williams G."/>
        </authorList>
    </citation>
    <scope>NUCLEOTIDE SEQUENCE [LARGE SCALE GENOMIC DNA]</scope>
    <source>
        <strain evidence="4">FR3</strain>
    </source>
</reference>
<evidence type="ECO:0000313" key="5">
    <source>
        <dbReference type="Proteomes" id="UP000006672"/>
    </source>
</evidence>
<dbReference type="EMBL" id="CAAKNF010000196">
    <property type="protein sequence ID" value="VIO87658.1"/>
    <property type="molecule type" value="Genomic_DNA"/>
</dbReference>
<gene>
    <name evidence="3 6 7" type="ORF">Bm7539</name>
    <name evidence="4" type="ORF">BM_BM7539</name>
    <name evidence="3" type="ORF">BM_Bm7539</name>
</gene>
<dbReference type="AlphaFoldDB" id="A0A0K0JST7"/>
<reference evidence="3 5" key="1">
    <citation type="journal article" date="2007" name="Science">
        <title>Draft genome of the filarial nematode parasite Brugia malayi.</title>
        <authorList>
            <person name="Ghedin E."/>
            <person name="Wang S."/>
            <person name="Spiro D."/>
            <person name="Caler E."/>
            <person name="Zhao Q."/>
            <person name="Crabtree J."/>
            <person name="Allen J.E."/>
            <person name="Delcher A.L."/>
            <person name="Guiliano D.B."/>
            <person name="Miranda-Saavedra D."/>
            <person name="Angiuoli S.V."/>
            <person name="Creasy T."/>
            <person name="Amedeo P."/>
            <person name="Haas B."/>
            <person name="El-Sayed N.M."/>
            <person name="Wortman J.R."/>
            <person name="Feldblyum T."/>
            <person name="Tallon L."/>
            <person name="Schatz M."/>
            <person name="Shumway M."/>
            <person name="Koo H."/>
            <person name="Salzberg S.L."/>
            <person name="Schobel S."/>
            <person name="Pertea M."/>
            <person name="Pop M."/>
            <person name="White O."/>
            <person name="Barton G.J."/>
            <person name="Carlow C.K."/>
            <person name="Crawford M.J."/>
            <person name="Daub J."/>
            <person name="Dimmic M.W."/>
            <person name="Estes C.F."/>
            <person name="Foster J.M."/>
            <person name="Ganatra M."/>
            <person name="Gregory W.F."/>
            <person name="Johnson N.M."/>
            <person name="Jin J."/>
            <person name="Komuniecki R."/>
            <person name="Korf I."/>
            <person name="Kumar S."/>
            <person name="Laney S."/>
            <person name="Li B.W."/>
            <person name="Li W."/>
            <person name="Lindblom T.H."/>
            <person name="Lustigman S."/>
            <person name="Ma D."/>
            <person name="Maina C.V."/>
            <person name="Martin D.M."/>
            <person name="McCarter J.P."/>
            <person name="McReynolds L."/>
            <person name="Mitreva M."/>
            <person name="Nutman T.B."/>
            <person name="Parkinson J."/>
            <person name="Peregrin-Alvarez J.M."/>
            <person name="Poole C."/>
            <person name="Ren Q."/>
            <person name="Saunders L."/>
            <person name="Sluder A.E."/>
            <person name="Smith K."/>
            <person name="Stanke M."/>
            <person name="Unnasch T.R."/>
            <person name="Ware J."/>
            <person name="Wei A.D."/>
            <person name="Weil G."/>
            <person name="Williams D.J."/>
            <person name="Zhang Y."/>
            <person name="Williams S.A."/>
            <person name="Fraser-Liggett C."/>
            <person name="Slatko B."/>
            <person name="Blaxter M.L."/>
            <person name="Scott A.L."/>
        </authorList>
    </citation>
    <scope>NUCLEOTIDE SEQUENCE</scope>
    <source>
        <strain evidence="3 5">FR3</strain>
    </source>
</reference>
<comment type="similarity">
    <text evidence="1">Belongs to the TIP41 family.</text>
</comment>
<dbReference type="GeneID" id="6096218"/>
<name>A0A0K0JST7_BRUMA</name>
<sequence>MNANQERRIYLRGGSNVANKLMKAMDDTIVKEEFVFGDLSVTVTRDHILSSQCYHPEAVNNYCSKCQVCEYTHMLKLPHLPDMIFPNNSVIIAYPDEPELRISFNAFDALKFVDTTSYPDVKIGPSEKWEQSISDVNHLQRNSQPFDWTYTSNYKGTVEGYMAVPTKETFSIEKLKRRDPISFYSQLILYEDELADNGSSKMSIRLRAMPTCLFLLCRFYLRIDHVLVRICDTRLYKDLDSDTFLRKWTHRELKWANSSPVVRNNILNPDFIYNYLPIVEEEMTKLIPLRHYT</sequence>
<dbReference type="WBParaSite" id="Bm7539.1">
    <property type="protein sequence ID" value="Bm7539.1"/>
    <property type="gene ID" value="WBGene00227800"/>
</dbReference>
<dbReference type="KEGG" id="bmy:BM_BM7539"/>
<protein>
    <recommendedName>
        <fullName evidence="2">TIP41-like protein</fullName>
    </recommendedName>
</protein>
<dbReference type="GO" id="GO:0031929">
    <property type="term" value="P:TOR signaling"/>
    <property type="evidence" value="ECO:0007669"/>
    <property type="project" value="TreeGrafter"/>
</dbReference>
<organism evidence="3">
    <name type="scientific">Brugia malayi</name>
    <name type="common">Filarial nematode worm</name>
    <dbReference type="NCBI Taxonomy" id="6279"/>
    <lineage>
        <taxon>Eukaryota</taxon>
        <taxon>Metazoa</taxon>
        <taxon>Ecdysozoa</taxon>
        <taxon>Nematoda</taxon>
        <taxon>Chromadorea</taxon>
        <taxon>Rhabditida</taxon>
        <taxon>Spirurina</taxon>
        <taxon>Spiruromorpha</taxon>
        <taxon>Filarioidea</taxon>
        <taxon>Onchocercidae</taxon>
        <taxon>Brugia</taxon>
    </lineage>
</organism>
<reference evidence="3" key="2">
    <citation type="submission" date="2012-12" db="EMBL/GenBank/DDBJ databases">
        <authorList>
            <person name="Gao Y.W."/>
            <person name="Fan S.T."/>
            <person name="Sun H.T."/>
            <person name="Wang Z."/>
            <person name="Gao X.L."/>
            <person name="Li Y.G."/>
            <person name="Wang T.C."/>
            <person name="Zhang K."/>
            <person name="Xu W.W."/>
            <person name="Yu Z.J."/>
            <person name="Xia X.Z."/>
        </authorList>
    </citation>
    <scope>NUCLEOTIDE SEQUENCE</scope>
    <source>
        <strain evidence="3">FR3</strain>
    </source>
</reference>
<evidence type="ECO:0000313" key="6">
    <source>
        <dbReference type="WBParaSite" id="Bm7539.1"/>
    </source>
</evidence>
<dbReference type="PANTHER" id="PTHR21021:SF16">
    <property type="entry name" value="TIP41-LIKE PROTEIN"/>
    <property type="match status" value="1"/>
</dbReference>
<dbReference type="OrthoDB" id="10253878at2759"/>
<dbReference type="EMBL" id="LN856892">
    <property type="protein sequence ID" value="CTP80941.1"/>
    <property type="molecule type" value="Genomic_DNA"/>
</dbReference>
<accession>A0A0K0JST7</accession>
<evidence type="ECO:0000256" key="1">
    <source>
        <dbReference type="ARBA" id="ARBA00006658"/>
    </source>
</evidence>
<evidence type="ECO:0000313" key="4">
    <source>
        <dbReference type="EMBL" id="VIO87658.1"/>
    </source>
</evidence>
<dbReference type="InterPro" id="IPR051330">
    <property type="entry name" value="Phosphatase_reg/MetRdx"/>
</dbReference>
<dbReference type="InterPro" id="IPR007303">
    <property type="entry name" value="TIP41-like"/>
</dbReference>
<evidence type="ECO:0000313" key="3">
    <source>
        <dbReference type="EMBL" id="CTP80941.1"/>
    </source>
</evidence>
<dbReference type="CTD" id="6096218"/>
<evidence type="ECO:0000313" key="7">
    <source>
        <dbReference type="WormBase" id="Bm7539"/>
    </source>
</evidence>
<dbReference type="STRING" id="6279.A0A0K0JST7"/>
<dbReference type="OMA" id="QPFDWTY"/>
<dbReference type="WormBase" id="Bm7539">
    <property type="protein sequence ID" value="BM01451"/>
    <property type="gene ID" value="WBGene00227800"/>
</dbReference>
<dbReference type="Proteomes" id="UP000006672">
    <property type="component" value="Unassembled WGS sequence"/>
</dbReference>
<accession>A0A4E9EV04</accession>
<dbReference type="PANTHER" id="PTHR21021">
    <property type="entry name" value="GAF/PUTATIVE CYTOSKELETAL PROTEIN"/>
    <property type="match status" value="1"/>
</dbReference>